<dbReference type="EMBL" id="CP023699">
    <property type="protein sequence ID" value="QEU90595.1"/>
    <property type="molecule type" value="Genomic_DNA"/>
</dbReference>
<dbReference type="InterPro" id="IPR011612">
    <property type="entry name" value="Urease_alpha_N_dom"/>
</dbReference>
<evidence type="ECO:0000256" key="5">
    <source>
        <dbReference type="ARBA" id="ARBA00047778"/>
    </source>
</evidence>
<keyword evidence="2 6" id="KW-0533">Nickel</keyword>
<dbReference type="InterPro" id="IPR011059">
    <property type="entry name" value="Metal-dep_hydrolase_composite"/>
</dbReference>
<dbReference type="GO" id="GO:0005737">
    <property type="term" value="C:cytoplasm"/>
    <property type="evidence" value="ECO:0007669"/>
    <property type="project" value="UniProtKB-SubCell"/>
</dbReference>
<dbReference type="PANTHER" id="PTHR43440">
    <property type="entry name" value="UREASE"/>
    <property type="match status" value="1"/>
</dbReference>
<accession>Q1EQE8</accession>
<comment type="PTM">
    <text evidence="7">Carbamylation allows a single lysine to coordinate two nickel ions.</text>
</comment>
<feature type="binding site" description="via carbamate group" evidence="6 8">
    <location>
        <position position="229"/>
    </location>
    <ligand>
        <name>Ni(2+)</name>
        <dbReference type="ChEBI" id="CHEBI:49786"/>
        <label>2</label>
    </ligand>
</feature>
<comment type="subunit">
    <text evidence="6">May form a heterohexamer of 3 UreC (alpha) and 3 UreAB (gamma/beta) subunits. May also form a heterotrimer of UreA (gamma), UreB (beta) and UreC (alpha) subunits. Three heterotrimers associate to form the active enzyme.</text>
</comment>
<dbReference type="GO" id="GO:0043419">
    <property type="term" value="P:urea catabolic process"/>
    <property type="evidence" value="ECO:0007669"/>
    <property type="project" value="UniProtKB-UniRule"/>
</dbReference>
<feature type="active site" description="Proton donor" evidence="6 9">
    <location>
        <position position="332"/>
    </location>
</feature>
<comment type="similarity">
    <text evidence="6 11">Belongs to the metallo-dependent hydrolases superfamily. Urease alpha subunit family.</text>
</comment>
<dbReference type="NCBIfam" id="NF009686">
    <property type="entry name" value="PRK13207.1"/>
    <property type="match status" value="1"/>
</dbReference>
<dbReference type="EC" id="3.5.1.5" evidence="6"/>
<sequence length="582" mass="60854">MSRPTRHADHCAPGSRHIDPYEYATVHGPRAGDRVRLGDSGLVIRVESDAQKHGDEFLAGFGKTARDGLHLKAAAVRETCDVVISNVVVIDAVQGIRKVSIGIREGRIASIGRAGNPDTLDGVDVVVGTGTTIISGEGLIATAGAIDTHVHLLSPRIMEASLASGVTTIIGQEFGPMWGVGVNSPWALRHAFNAFDAWPVNIGFLARGSSSDAAPLVEALAEGGACGFKVHEDLGAHTRALDTALRVAEEHDVQVALHSDGLNECLSVEDTLSVLDGRTIHAFHIEGCGGGHVPNVLKMAGVPNVIGSSTNPTLPFGRDAVAEHYGMIVSVHDLKTDLPGDAAMARDRIRAGTMGAEDVLHDLGAIGITSSDAQGMGRAGETVRRTFAMAGKMKAELGPMEGDGERDDNARVLRYIAKLTINPALAHGLAHEVGSLEVGKMADVVLWRPPFFGAKPQMVLKSGVPAYGVTGDPNAATDSCEPLVLGPLFGAHGAVPADISVAFVARAAAESGSFGRSHDAMATRRRRVAVRGTRGIGPADMVGNNRIGQVDVDARTGLVTLDGAPVRSEPAQEVSLSRLYFL</sequence>
<gene>
    <name evidence="6" type="primary">ureC</name>
    <name evidence="14" type="ORF">CP970_06445</name>
</gene>
<feature type="binding site" evidence="6 8">
    <location>
        <position position="149"/>
    </location>
    <ligand>
        <name>Ni(2+)</name>
        <dbReference type="ChEBI" id="CHEBI:49786"/>
        <label>1</label>
    </ligand>
</feature>
<reference evidence="13" key="1">
    <citation type="journal article" date="2006" name="Proc. Natl. Acad. Sci. U.S.A.">
        <title>Amplification of the entire kanamycin biosynthetic gene cluster during empirical strain improvement of Streptomyces kanamyceticus.</title>
        <authorList>
            <person name="Yanai K."/>
            <person name="Murakami T."/>
            <person name="Bibb M."/>
        </authorList>
    </citation>
    <scope>NUCLEOTIDE SEQUENCE</scope>
    <source>
        <strain evidence="13">NBRC 13414</strain>
    </source>
</reference>
<dbReference type="Pfam" id="PF01979">
    <property type="entry name" value="Amidohydro_1"/>
    <property type="match status" value="1"/>
</dbReference>
<evidence type="ECO:0000313" key="15">
    <source>
        <dbReference type="Proteomes" id="UP000325529"/>
    </source>
</evidence>
<name>Q1EQE8_STRKN</name>
<comment type="subcellular location">
    <subcellularLocation>
        <location evidence="6 10">Cytoplasm</location>
    </subcellularLocation>
</comment>
<feature type="modified residue" description="N6-carboxylysine" evidence="6 7">
    <location>
        <position position="229"/>
    </location>
</feature>
<comment type="PTM">
    <text evidence="6">Carboxylation allows a single lysine to coordinate two nickel ions.</text>
</comment>
<dbReference type="GO" id="GO:0009039">
    <property type="term" value="F:urease activity"/>
    <property type="evidence" value="ECO:0007669"/>
    <property type="project" value="UniProtKB-UniRule"/>
</dbReference>
<dbReference type="InterPro" id="IPR029754">
    <property type="entry name" value="Urease_Ni-bd"/>
</dbReference>
<dbReference type="AlphaFoldDB" id="Q1EQE8"/>
<evidence type="ECO:0000256" key="11">
    <source>
        <dbReference type="RuleBase" id="RU004158"/>
    </source>
</evidence>
<feature type="binding site" evidence="6 8">
    <location>
        <position position="284"/>
    </location>
    <ligand>
        <name>Ni(2+)</name>
        <dbReference type="ChEBI" id="CHEBI:49786"/>
        <label>2</label>
    </ligand>
</feature>
<feature type="binding site" description="via carbamate group" evidence="6 8">
    <location>
        <position position="229"/>
    </location>
    <ligand>
        <name>Ni(2+)</name>
        <dbReference type="ChEBI" id="CHEBI:49786"/>
        <label>1</label>
    </ligand>
</feature>
<keyword evidence="6 10" id="KW-0963">Cytoplasm</keyword>
<proteinExistence type="inferred from homology"/>
<feature type="binding site" evidence="6 10">
    <location>
        <position position="231"/>
    </location>
    <ligand>
        <name>substrate</name>
    </ligand>
</feature>
<dbReference type="UniPathway" id="UPA00258">
    <property type="reaction ID" value="UER00370"/>
</dbReference>
<evidence type="ECO:0000256" key="6">
    <source>
        <dbReference type="HAMAP-Rule" id="MF_01953"/>
    </source>
</evidence>
<feature type="binding site" evidence="6 8">
    <location>
        <position position="151"/>
    </location>
    <ligand>
        <name>Ni(2+)</name>
        <dbReference type="ChEBI" id="CHEBI:49786"/>
        <label>1</label>
    </ligand>
</feature>
<evidence type="ECO:0000256" key="7">
    <source>
        <dbReference type="PIRSR" id="PIRSR611612-50"/>
    </source>
</evidence>
<dbReference type="PRINTS" id="PR01752">
    <property type="entry name" value="UREASE"/>
</dbReference>
<dbReference type="GO" id="GO:0016151">
    <property type="term" value="F:nickel cation binding"/>
    <property type="evidence" value="ECO:0007669"/>
    <property type="project" value="UniProtKB-UniRule"/>
</dbReference>
<evidence type="ECO:0000256" key="1">
    <source>
        <dbReference type="ARBA" id="ARBA00004897"/>
    </source>
</evidence>
<evidence type="ECO:0000256" key="8">
    <source>
        <dbReference type="PIRSR" id="PIRSR611612-51"/>
    </source>
</evidence>
<feature type="binding site" evidence="6 8">
    <location>
        <position position="258"/>
    </location>
    <ligand>
        <name>Ni(2+)</name>
        <dbReference type="ChEBI" id="CHEBI:49786"/>
        <label>2</label>
    </ligand>
</feature>
<evidence type="ECO:0000256" key="2">
    <source>
        <dbReference type="ARBA" id="ARBA00022596"/>
    </source>
</evidence>
<dbReference type="InterPro" id="IPR032466">
    <property type="entry name" value="Metal_Hydrolase"/>
</dbReference>
<dbReference type="Pfam" id="PF00449">
    <property type="entry name" value="Urease_alpha"/>
    <property type="match status" value="1"/>
</dbReference>
<keyword evidence="15" id="KW-1185">Reference proteome</keyword>
<comment type="pathway">
    <text evidence="1 6">Nitrogen metabolism; urea degradation; CO(2) and NH(3) from urea (urease route): step 1/1.</text>
</comment>
<dbReference type="PANTHER" id="PTHR43440:SF1">
    <property type="entry name" value="UREASE"/>
    <property type="match status" value="1"/>
</dbReference>
<dbReference type="SUPFAM" id="SSF51338">
    <property type="entry name" value="Composite domain of metallo-dependent hydrolases"/>
    <property type="match status" value="1"/>
</dbReference>
<evidence type="ECO:0000256" key="9">
    <source>
        <dbReference type="PIRSR" id="PIRSR611612-52"/>
    </source>
</evidence>
<dbReference type="InterPro" id="IPR005848">
    <property type="entry name" value="Urease_asu"/>
</dbReference>
<dbReference type="HAMAP" id="MF_01953">
    <property type="entry name" value="Urease_alpha"/>
    <property type="match status" value="1"/>
</dbReference>
<feature type="domain" description="Urease" evidence="12">
    <location>
        <begin position="144"/>
        <end position="582"/>
    </location>
</feature>
<dbReference type="Gene3D" id="3.20.20.140">
    <property type="entry name" value="Metal-dependent hydrolases"/>
    <property type="match status" value="1"/>
</dbReference>
<feature type="binding site" evidence="6 8">
    <location>
        <position position="372"/>
    </location>
    <ligand>
        <name>Ni(2+)</name>
        <dbReference type="ChEBI" id="CHEBI:49786"/>
        <label>1</label>
    </ligand>
</feature>
<evidence type="ECO:0000313" key="14">
    <source>
        <dbReference type="EMBL" id="QEU90595.1"/>
    </source>
</evidence>
<comment type="cofactor">
    <cofactor evidence="6 8">
        <name>Ni cation</name>
        <dbReference type="ChEBI" id="CHEBI:25516"/>
    </cofactor>
    <text evidence="6 8">Binds 2 nickel ions per subunit.</text>
</comment>
<dbReference type="KEGG" id="ska:CP970_06445"/>
<dbReference type="Proteomes" id="UP000325529">
    <property type="component" value="Chromosome"/>
</dbReference>
<dbReference type="InterPro" id="IPR050112">
    <property type="entry name" value="Urease_alpha_subunit"/>
</dbReference>
<evidence type="ECO:0000256" key="10">
    <source>
        <dbReference type="PROSITE-ProRule" id="PRU00700"/>
    </source>
</evidence>
<evidence type="ECO:0000313" key="13">
    <source>
        <dbReference type="EMBL" id="BAE95572.1"/>
    </source>
</evidence>
<organism evidence="13">
    <name type="scientific">Streptomyces kanamyceticus</name>
    <dbReference type="NCBI Taxonomy" id="1967"/>
    <lineage>
        <taxon>Bacteria</taxon>
        <taxon>Bacillati</taxon>
        <taxon>Actinomycetota</taxon>
        <taxon>Actinomycetes</taxon>
        <taxon>Kitasatosporales</taxon>
        <taxon>Streptomycetaceae</taxon>
        <taxon>Streptomyces</taxon>
    </lineage>
</organism>
<dbReference type="PROSITE" id="PS51368">
    <property type="entry name" value="UREASE_3"/>
    <property type="match status" value="1"/>
</dbReference>
<dbReference type="EMBL" id="AB254080">
    <property type="protein sequence ID" value="BAE95572.1"/>
    <property type="molecule type" value="Genomic_DNA"/>
</dbReference>
<dbReference type="InterPro" id="IPR017951">
    <property type="entry name" value="Urease_asu_c"/>
</dbReference>
<protein>
    <recommendedName>
        <fullName evidence="6">Urease subunit alpha</fullName>
        <ecNumber evidence="6">3.5.1.5</ecNumber>
    </recommendedName>
    <alternativeName>
        <fullName evidence="6">Urea amidohydrolase subunit alpha</fullName>
    </alternativeName>
</protein>
<dbReference type="PROSITE" id="PS01120">
    <property type="entry name" value="UREASE_1"/>
    <property type="match status" value="1"/>
</dbReference>
<evidence type="ECO:0000256" key="3">
    <source>
        <dbReference type="ARBA" id="ARBA00022723"/>
    </source>
</evidence>
<dbReference type="InterPro" id="IPR006680">
    <property type="entry name" value="Amidohydro-rel"/>
</dbReference>
<evidence type="ECO:0000259" key="12">
    <source>
        <dbReference type="PROSITE" id="PS51368"/>
    </source>
</evidence>
<keyword evidence="4 6" id="KW-0378">Hydrolase</keyword>
<evidence type="ECO:0000256" key="4">
    <source>
        <dbReference type="ARBA" id="ARBA00022801"/>
    </source>
</evidence>
<reference evidence="14 15" key="2">
    <citation type="submission" date="2017-09" db="EMBL/GenBank/DDBJ databases">
        <authorList>
            <person name="Lee N."/>
            <person name="Cho B.-K."/>
        </authorList>
    </citation>
    <scope>NUCLEOTIDE SEQUENCE [LARGE SCALE GENOMIC DNA]</scope>
    <source>
        <strain evidence="14 15">ATCC 12853</strain>
    </source>
</reference>
<comment type="catalytic activity">
    <reaction evidence="5 6">
        <text>urea + 2 H2O + H(+) = hydrogencarbonate + 2 NH4(+)</text>
        <dbReference type="Rhea" id="RHEA:20557"/>
        <dbReference type="ChEBI" id="CHEBI:15377"/>
        <dbReference type="ChEBI" id="CHEBI:15378"/>
        <dbReference type="ChEBI" id="CHEBI:16199"/>
        <dbReference type="ChEBI" id="CHEBI:17544"/>
        <dbReference type="ChEBI" id="CHEBI:28938"/>
        <dbReference type="EC" id="3.5.1.5"/>
    </reaction>
</comment>
<keyword evidence="3 6" id="KW-0479">Metal-binding</keyword>
<dbReference type="MEROPS" id="M38.982"/>
<dbReference type="SUPFAM" id="SSF51556">
    <property type="entry name" value="Metallo-dependent hydrolases"/>
    <property type="match status" value="1"/>
</dbReference>
<dbReference type="Gene3D" id="2.30.40.10">
    <property type="entry name" value="Urease, subunit C, domain 1"/>
    <property type="match status" value="1"/>
</dbReference>
<dbReference type="RefSeq" id="WP_150493055.1">
    <property type="nucleotide sequence ID" value="NZ_CP023699.1"/>
</dbReference>